<evidence type="ECO:0000256" key="6">
    <source>
        <dbReference type="ARBA" id="ARBA00023004"/>
    </source>
</evidence>
<dbReference type="InterPro" id="IPR058240">
    <property type="entry name" value="rSAM_sf"/>
</dbReference>
<evidence type="ECO:0000256" key="3">
    <source>
        <dbReference type="ARBA" id="ARBA00022617"/>
    </source>
</evidence>
<keyword evidence="6 9" id="KW-0408">Iron</keyword>
<dbReference type="PANTHER" id="PTHR13932:SF5">
    <property type="entry name" value="RADICAL S-ADENOSYL METHIONINE DOMAIN-CONTAINING PROTEIN 1, MITOCHONDRIAL"/>
    <property type="match status" value="1"/>
</dbReference>
<protein>
    <recommendedName>
        <fullName evidence="2 9">Heme chaperone HemW</fullName>
    </recommendedName>
</protein>
<keyword evidence="8 9" id="KW-0143">Chaperone</keyword>
<evidence type="ECO:0000313" key="12">
    <source>
        <dbReference type="Proteomes" id="UP000184278"/>
    </source>
</evidence>
<evidence type="ECO:0000256" key="1">
    <source>
        <dbReference type="ARBA" id="ARBA00006100"/>
    </source>
</evidence>
<evidence type="ECO:0000256" key="4">
    <source>
        <dbReference type="ARBA" id="ARBA00022691"/>
    </source>
</evidence>
<name>A0A1M5SYV6_BUTFI</name>
<dbReference type="InterPro" id="IPR004559">
    <property type="entry name" value="HemW-like"/>
</dbReference>
<evidence type="ECO:0000256" key="9">
    <source>
        <dbReference type="RuleBase" id="RU364116"/>
    </source>
</evidence>
<dbReference type="Pfam" id="PF06969">
    <property type="entry name" value="HemN_C"/>
    <property type="match status" value="1"/>
</dbReference>
<dbReference type="RefSeq" id="WP_081373639.1">
    <property type="nucleotide sequence ID" value="NZ_FQXK01000004.1"/>
</dbReference>
<evidence type="ECO:0000256" key="5">
    <source>
        <dbReference type="ARBA" id="ARBA00022723"/>
    </source>
</evidence>
<dbReference type="InterPro" id="IPR034505">
    <property type="entry name" value="Coproporphyrinogen-III_oxidase"/>
</dbReference>
<evidence type="ECO:0000313" key="11">
    <source>
        <dbReference type="EMBL" id="SHH43701.1"/>
    </source>
</evidence>
<dbReference type="GO" id="GO:0004109">
    <property type="term" value="F:coproporphyrinogen oxidase activity"/>
    <property type="evidence" value="ECO:0007669"/>
    <property type="project" value="InterPro"/>
</dbReference>
<dbReference type="InterPro" id="IPR013785">
    <property type="entry name" value="Aldolase_TIM"/>
</dbReference>
<dbReference type="InterPro" id="IPR007197">
    <property type="entry name" value="rSAM"/>
</dbReference>
<proteinExistence type="inferred from homology"/>
<sequence length="484" mass="55142">MNEMIMDHNYNPNDVKTISLYIHIPFCVRKCSYCDFLSFSASKDIQDRYFKALINEIKCAGPWLNAESTTYVVKSIFFGGGTPSSVDPTWIVKILDTIRDTFDVAKDAEITIEMNPGTVTPESLAIYKKSGINRISIGCQSLNDNELKELGRIHDSKTFYATFHAAREAGFDNINVDLMSALPGQTIASYKDNLAKIVALRPEHISAYSLIIEEGTPFYEKYKDVIDRDLYDVEDDLVKEGVVGKKNLEDSDSKCVNSQMSDNKSNIIPLPSEEEERQMYENTITILNQNGYHRYEVSNYARNDGDYECYHNKAYWKRYEYLGLGIGAAGMVADERYTNTNGIKDYCAYWYDFDICDKTGNNTDDLDNNIRNIDDNVSIKNSAIDNLADSNKSDMYALRPLLEHDKLSVDACMEETMFLGLRMDVGISVSDFEHRFDHKLEDVYGKVIQKLEKEKLILLDNDRLKLTEKGLEVSNVVLSSFLLD</sequence>
<keyword evidence="4 9" id="KW-0949">S-adenosyl-L-methionine</keyword>
<evidence type="ECO:0000256" key="2">
    <source>
        <dbReference type="ARBA" id="ARBA00017228"/>
    </source>
</evidence>
<dbReference type="SFLD" id="SFLDF00562">
    <property type="entry name" value="HemN-like__clustered_with_heat"/>
    <property type="match status" value="1"/>
</dbReference>
<organism evidence="11 12">
    <name type="scientific">Butyrivibrio fibrisolvens DSM 3071</name>
    <dbReference type="NCBI Taxonomy" id="1121131"/>
    <lineage>
        <taxon>Bacteria</taxon>
        <taxon>Bacillati</taxon>
        <taxon>Bacillota</taxon>
        <taxon>Clostridia</taxon>
        <taxon>Lachnospirales</taxon>
        <taxon>Lachnospiraceae</taxon>
        <taxon>Butyrivibrio</taxon>
    </lineage>
</organism>
<dbReference type="GeneID" id="89509347"/>
<dbReference type="GO" id="GO:0051539">
    <property type="term" value="F:4 iron, 4 sulfur cluster binding"/>
    <property type="evidence" value="ECO:0007669"/>
    <property type="project" value="UniProtKB-UniRule"/>
</dbReference>
<dbReference type="GO" id="GO:0006779">
    <property type="term" value="P:porphyrin-containing compound biosynthetic process"/>
    <property type="evidence" value="ECO:0007669"/>
    <property type="project" value="InterPro"/>
</dbReference>
<dbReference type="AlphaFoldDB" id="A0A1M5SYV6"/>
<comment type="function">
    <text evidence="9">Probably acts as a heme chaperone, transferring heme to an unknown acceptor. Binds one molecule of heme per monomer, possibly covalently. Binds 1 [4Fe-4S] cluster. The cluster is coordinated with 3 cysteines and an exchangeable S-adenosyl-L-methionine.</text>
</comment>
<dbReference type="InterPro" id="IPR006638">
    <property type="entry name" value="Elp3/MiaA/NifB-like_rSAM"/>
</dbReference>
<dbReference type="CDD" id="cd01335">
    <property type="entry name" value="Radical_SAM"/>
    <property type="match status" value="1"/>
</dbReference>
<dbReference type="EMBL" id="FQXK01000004">
    <property type="protein sequence ID" value="SHH43701.1"/>
    <property type="molecule type" value="Genomic_DNA"/>
</dbReference>
<dbReference type="GO" id="GO:0005737">
    <property type="term" value="C:cytoplasm"/>
    <property type="evidence" value="ECO:0007669"/>
    <property type="project" value="UniProtKB-SubCell"/>
</dbReference>
<evidence type="ECO:0000259" key="10">
    <source>
        <dbReference type="PROSITE" id="PS51918"/>
    </source>
</evidence>
<keyword evidence="5 9" id="KW-0479">Metal-binding</keyword>
<keyword evidence="9" id="KW-0963">Cytoplasm</keyword>
<dbReference type="SMART" id="SM00729">
    <property type="entry name" value="Elp3"/>
    <property type="match status" value="1"/>
</dbReference>
<evidence type="ECO:0000256" key="8">
    <source>
        <dbReference type="ARBA" id="ARBA00023186"/>
    </source>
</evidence>
<dbReference type="PROSITE" id="PS51918">
    <property type="entry name" value="RADICAL_SAM"/>
    <property type="match status" value="1"/>
</dbReference>
<keyword evidence="9" id="KW-0004">4Fe-4S</keyword>
<dbReference type="Pfam" id="PF04055">
    <property type="entry name" value="Radical_SAM"/>
    <property type="match status" value="1"/>
</dbReference>
<dbReference type="InterPro" id="IPR010723">
    <property type="entry name" value="HemN_C"/>
</dbReference>
<dbReference type="GO" id="GO:0046872">
    <property type="term" value="F:metal ion binding"/>
    <property type="evidence" value="ECO:0007669"/>
    <property type="project" value="UniProtKB-UniRule"/>
</dbReference>
<dbReference type="STRING" id="1121131.SAMN02745229_00443"/>
<dbReference type="SUPFAM" id="SSF102114">
    <property type="entry name" value="Radical SAM enzymes"/>
    <property type="match status" value="3"/>
</dbReference>
<comment type="subcellular location">
    <subcellularLocation>
        <location evidence="9">Cytoplasm</location>
    </subcellularLocation>
</comment>
<gene>
    <name evidence="11" type="ORF">SAMN02745229_00443</name>
</gene>
<reference evidence="12" key="1">
    <citation type="submission" date="2016-11" db="EMBL/GenBank/DDBJ databases">
        <authorList>
            <person name="Varghese N."/>
            <person name="Submissions S."/>
        </authorList>
    </citation>
    <scope>NUCLEOTIDE SEQUENCE [LARGE SCALE GENOMIC DNA]</scope>
    <source>
        <strain evidence="12">DSM 3071</strain>
    </source>
</reference>
<comment type="similarity">
    <text evidence="1">Belongs to the anaerobic coproporphyrinogen-III oxidase family. HemW subfamily.</text>
</comment>
<dbReference type="PANTHER" id="PTHR13932">
    <property type="entry name" value="COPROPORPHYRINIGEN III OXIDASE"/>
    <property type="match status" value="1"/>
</dbReference>
<evidence type="ECO:0000256" key="7">
    <source>
        <dbReference type="ARBA" id="ARBA00023014"/>
    </source>
</evidence>
<dbReference type="OrthoDB" id="9808022at2"/>
<dbReference type="SFLD" id="SFLDG01082">
    <property type="entry name" value="B12-binding_domain_containing"/>
    <property type="match status" value="1"/>
</dbReference>
<dbReference type="Gene3D" id="3.20.20.70">
    <property type="entry name" value="Aldolase class I"/>
    <property type="match status" value="1"/>
</dbReference>
<accession>A0A1M5SYV6</accession>
<dbReference type="Proteomes" id="UP000184278">
    <property type="component" value="Unassembled WGS sequence"/>
</dbReference>
<keyword evidence="7 9" id="KW-0411">Iron-sulfur</keyword>
<dbReference type="SFLD" id="SFLDS00029">
    <property type="entry name" value="Radical_SAM"/>
    <property type="match status" value="1"/>
</dbReference>
<dbReference type="SFLD" id="SFLDG01065">
    <property type="entry name" value="anaerobic_coproporphyrinogen-I"/>
    <property type="match status" value="1"/>
</dbReference>
<keyword evidence="3 9" id="KW-0349">Heme</keyword>
<keyword evidence="12" id="KW-1185">Reference proteome</keyword>
<dbReference type="NCBIfam" id="TIGR00539">
    <property type="entry name" value="hemN_rel"/>
    <property type="match status" value="1"/>
</dbReference>
<feature type="domain" description="Radical SAM core" evidence="10">
    <location>
        <begin position="12"/>
        <end position="249"/>
    </location>
</feature>